<evidence type="ECO:0000256" key="3">
    <source>
        <dbReference type="ARBA" id="ARBA00023163"/>
    </source>
</evidence>
<keyword evidence="4" id="KW-0597">Phosphoprotein</keyword>
<dbReference type="InterPro" id="IPR000953">
    <property type="entry name" value="Chromo/chromo_shadow_dom"/>
</dbReference>
<evidence type="ECO:0000256" key="4">
    <source>
        <dbReference type="PROSITE-ProRule" id="PRU00169"/>
    </source>
</evidence>
<gene>
    <name evidence="7" type="ORF">Tci_045614</name>
</gene>
<feature type="domain" description="Chromo" evidence="5">
    <location>
        <begin position="753"/>
        <end position="807"/>
    </location>
</feature>
<dbReference type="GO" id="GO:0000160">
    <property type="term" value="P:phosphorelay signal transduction system"/>
    <property type="evidence" value="ECO:0007669"/>
    <property type="project" value="UniProtKB-KW"/>
</dbReference>
<proteinExistence type="predicted"/>
<dbReference type="Gene3D" id="3.40.50.2300">
    <property type="match status" value="1"/>
</dbReference>
<dbReference type="SUPFAM" id="SSF54160">
    <property type="entry name" value="Chromo domain-like"/>
    <property type="match status" value="1"/>
</dbReference>
<evidence type="ECO:0000256" key="1">
    <source>
        <dbReference type="ARBA" id="ARBA00023012"/>
    </source>
</evidence>
<dbReference type="SUPFAM" id="SSF56672">
    <property type="entry name" value="DNA/RNA polymerases"/>
    <property type="match status" value="1"/>
</dbReference>
<dbReference type="InterPro" id="IPR001789">
    <property type="entry name" value="Sig_transdc_resp-reg_receiver"/>
</dbReference>
<evidence type="ECO:0000259" key="6">
    <source>
        <dbReference type="PROSITE" id="PS50110"/>
    </source>
</evidence>
<keyword evidence="2" id="KW-0805">Transcription regulation</keyword>
<comment type="caution">
    <text evidence="7">The sequence shown here is derived from an EMBL/GenBank/DDBJ whole genome shotgun (WGS) entry which is preliminary data.</text>
</comment>
<dbReference type="Pfam" id="PF17919">
    <property type="entry name" value="RT_RNaseH_2"/>
    <property type="match status" value="1"/>
</dbReference>
<dbReference type="InterPro" id="IPR045279">
    <property type="entry name" value="ARR-like"/>
</dbReference>
<dbReference type="EMBL" id="BKCJ010006729">
    <property type="protein sequence ID" value="GEU73636.1"/>
    <property type="molecule type" value="Genomic_DNA"/>
</dbReference>
<dbReference type="InterPro" id="IPR041577">
    <property type="entry name" value="RT_RNaseH_2"/>
</dbReference>
<dbReference type="AlphaFoldDB" id="A0A6L2MI50"/>
<sequence length="807" mass="92517">MECYEDDVPHVLAVDDNSVDRKLVEMLLKSSSCRVTTAENGMRALEYLGLRDNHQQNGFNGKGSKVNMIITDYCMPGMTGYELLQKIKESSFFKEVPVVIMSSENIPTRINEGALKITLLIDQSIIKMLIATRNNSADNNPGEEEEEESVRDIVLRLQGFIDQLTSKVATTETSYVYLNNEFTRLRNDEGSSMHYSRMTKLEFPKFSNEDVKGWLYRCRQFFKVDNVDDSEKVKLASIHLYDKALTWHRQFEKQDIGLLVNMFKPKTLYDAYQLARMQETVRFMNTESGKMFSLEVLGENEMQDTVEELKEQVTEEVVEERVIYPHISLNALVGVNTFHTIRIKGHVGRQDIHILVDSGSTHNFVDVLCAKRLRCEITSIYPLQVEVPGGNQMLSTSTCKHWVDVTWFWVEKITLRGTQQATLQWMNGKDCGKILSSNKVSLSAMSLCMYPSTLMTVALSKEKENHSIEDSQALANRSYEKLVFFKKYQGVKGFLRTEWYFKRYIKGFATIRNPLTILLKNNAFKWYDSAQEAFEQLKQAMIQTLVLALPNFDVEFMIETDALGIGLGVVLQKFNWSNEELGRKGKLVIGNNAALRTKLVTFFHNDPVGGHSGIQRNKPNLEAYPGLLQLLPVPNQLWKDISMDFINRVHSLQGGKHVLRVLSQMYDKRKTKGMVSMAVTCRMLPPTFHIPYALETSNVDKVDKTLAAREEAINVLKFHLRRAQDKMKAVVDGHRTKEINMGVFPTCTDDGLLAVEPVTILDRRMQKKGNDATIFVLVQWENFTPDDATWKWVEDLQRRFPQFKLDA</sequence>
<dbReference type="PANTHER" id="PTHR43874">
    <property type="entry name" value="TWO-COMPONENT RESPONSE REGULATOR"/>
    <property type="match status" value="1"/>
</dbReference>
<dbReference type="GO" id="GO:0009736">
    <property type="term" value="P:cytokinin-activated signaling pathway"/>
    <property type="evidence" value="ECO:0007669"/>
    <property type="project" value="InterPro"/>
</dbReference>
<organism evidence="7">
    <name type="scientific">Tanacetum cinerariifolium</name>
    <name type="common">Dalmatian daisy</name>
    <name type="synonym">Chrysanthemum cinerariifolium</name>
    <dbReference type="NCBI Taxonomy" id="118510"/>
    <lineage>
        <taxon>Eukaryota</taxon>
        <taxon>Viridiplantae</taxon>
        <taxon>Streptophyta</taxon>
        <taxon>Embryophyta</taxon>
        <taxon>Tracheophyta</taxon>
        <taxon>Spermatophyta</taxon>
        <taxon>Magnoliopsida</taxon>
        <taxon>eudicotyledons</taxon>
        <taxon>Gunneridae</taxon>
        <taxon>Pentapetalae</taxon>
        <taxon>asterids</taxon>
        <taxon>campanulids</taxon>
        <taxon>Asterales</taxon>
        <taxon>Asteraceae</taxon>
        <taxon>Asteroideae</taxon>
        <taxon>Anthemideae</taxon>
        <taxon>Anthemidinae</taxon>
        <taxon>Tanacetum</taxon>
    </lineage>
</organism>
<dbReference type="Gene3D" id="3.30.70.270">
    <property type="match status" value="1"/>
</dbReference>
<keyword evidence="1" id="KW-0902">Two-component regulatory system</keyword>
<dbReference type="CDD" id="cd00303">
    <property type="entry name" value="retropepsin_like"/>
    <property type="match status" value="1"/>
</dbReference>
<accession>A0A6L2MI50</accession>
<dbReference type="SUPFAM" id="SSF52172">
    <property type="entry name" value="CheY-like"/>
    <property type="match status" value="1"/>
</dbReference>
<dbReference type="CDD" id="cd17581">
    <property type="entry name" value="REC_typeA_ARR"/>
    <property type="match status" value="1"/>
</dbReference>
<dbReference type="Pfam" id="PF00072">
    <property type="entry name" value="Response_reg"/>
    <property type="match status" value="1"/>
</dbReference>
<reference evidence="7" key="1">
    <citation type="journal article" date="2019" name="Sci. Rep.">
        <title>Draft genome of Tanacetum cinerariifolium, the natural source of mosquito coil.</title>
        <authorList>
            <person name="Yamashiro T."/>
            <person name="Shiraishi A."/>
            <person name="Satake H."/>
            <person name="Nakayama K."/>
        </authorList>
    </citation>
    <scope>NUCLEOTIDE SEQUENCE</scope>
</reference>
<evidence type="ECO:0000259" key="5">
    <source>
        <dbReference type="PROSITE" id="PS50013"/>
    </source>
</evidence>
<feature type="domain" description="Response regulatory" evidence="6">
    <location>
        <begin position="10"/>
        <end position="142"/>
    </location>
</feature>
<dbReference type="InterPro" id="IPR016197">
    <property type="entry name" value="Chromo-like_dom_sf"/>
</dbReference>
<dbReference type="InterPro" id="IPR043128">
    <property type="entry name" value="Rev_trsase/Diguanyl_cyclase"/>
</dbReference>
<dbReference type="SMART" id="SM00448">
    <property type="entry name" value="REC"/>
    <property type="match status" value="1"/>
</dbReference>
<dbReference type="InterPro" id="IPR043502">
    <property type="entry name" value="DNA/RNA_pol_sf"/>
</dbReference>
<dbReference type="PANTHER" id="PTHR43874:SF99">
    <property type="entry name" value="TWO-COMPONENT RESPONSE REGULATOR ARR16"/>
    <property type="match status" value="1"/>
</dbReference>
<dbReference type="InterPro" id="IPR011006">
    <property type="entry name" value="CheY-like_superfamily"/>
</dbReference>
<evidence type="ECO:0000313" key="7">
    <source>
        <dbReference type="EMBL" id="GEU73636.1"/>
    </source>
</evidence>
<protein>
    <submittedName>
        <fullName evidence="7">Two-component response regulator ARR17-like</fullName>
    </submittedName>
</protein>
<keyword evidence="3" id="KW-0804">Transcription</keyword>
<dbReference type="PROSITE" id="PS50013">
    <property type="entry name" value="CHROMO_2"/>
    <property type="match status" value="1"/>
</dbReference>
<evidence type="ECO:0000256" key="2">
    <source>
        <dbReference type="ARBA" id="ARBA00023015"/>
    </source>
</evidence>
<dbReference type="PROSITE" id="PS50110">
    <property type="entry name" value="RESPONSE_REGULATORY"/>
    <property type="match status" value="1"/>
</dbReference>
<name>A0A6L2MI50_TANCI</name>
<feature type="modified residue" description="4-aspartylphosphate" evidence="4">
    <location>
        <position position="72"/>
    </location>
</feature>